<dbReference type="InterPro" id="IPR032632">
    <property type="entry name" value="Peptidase_M16_M"/>
</dbReference>
<gene>
    <name evidence="12" type="ORF">HHI36_007014</name>
</gene>
<evidence type="ECO:0000259" key="9">
    <source>
        <dbReference type="Pfam" id="PF00675"/>
    </source>
</evidence>
<dbReference type="Proteomes" id="UP001516400">
    <property type="component" value="Unassembled WGS sequence"/>
</dbReference>
<evidence type="ECO:0000313" key="12">
    <source>
        <dbReference type="EMBL" id="KAL3267873.1"/>
    </source>
</evidence>
<keyword evidence="3" id="KW-0479">Metal-binding</keyword>
<keyword evidence="5" id="KW-0862">Zinc</keyword>
<feature type="compositionally biased region" description="Acidic residues" evidence="8">
    <location>
        <begin position="47"/>
        <end position="57"/>
    </location>
</feature>
<comment type="similarity">
    <text evidence="1 7">Belongs to the peptidase M16 family.</text>
</comment>
<protein>
    <recommendedName>
        <fullName evidence="14">Nardilysin</fullName>
    </recommendedName>
</protein>
<evidence type="ECO:0000256" key="3">
    <source>
        <dbReference type="ARBA" id="ARBA00022723"/>
    </source>
</evidence>
<keyword evidence="6" id="KW-0482">Metalloprotease</keyword>
<evidence type="ECO:0000256" key="7">
    <source>
        <dbReference type="RuleBase" id="RU004447"/>
    </source>
</evidence>
<accession>A0ABD2MN72</accession>
<dbReference type="InterPro" id="IPR011765">
    <property type="entry name" value="Pept_M16_N"/>
</dbReference>
<evidence type="ECO:0000256" key="5">
    <source>
        <dbReference type="ARBA" id="ARBA00022833"/>
    </source>
</evidence>
<dbReference type="PROSITE" id="PS00143">
    <property type="entry name" value="INSULINASE"/>
    <property type="match status" value="1"/>
</dbReference>
<proteinExistence type="inferred from homology"/>
<dbReference type="InterPro" id="IPR011249">
    <property type="entry name" value="Metalloenz_LuxS/M16"/>
</dbReference>
<dbReference type="FunFam" id="3.30.830.10:FF:000005">
    <property type="entry name" value="nardilysin isoform X1"/>
    <property type="match status" value="1"/>
</dbReference>
<evidence type="ECO:0000256" key="2">
    <source>
        <dbReference type="ARBA" id="ARBA00022670"/>
    </source>
</evidence>
<dbReference type="PANTHER" id="PTHR43690:SF18">
    <property type="entry name" value="INSULIN-DEGRADING ENZYME-RELATED"/>
    <property type="match status" value="1"/>
</dbReference>
<feature type="compositionally biased region" description="Basic and acidic residues" evidence="8">
    <location>
        <begin position="58"/>
        <end position="82"/>
    </location>
</feature>
<dbReference type="Pfam" id="PF05193">
    <property type="entry name" value="Peptidase_M16_C"/>
    <property type="match status" value="1"/>
</dbReference>
<evidence type="ECO:0000259" key="10">
    <source>
        <dbReference type="Pfam" id="PF05193"/>
    </source>
</evidence>
<dbReference type="Gene3D" id="3.30.830.10">
    <property type="entry name" value="Metalloenzyme, LuxS/M16 peptidase-like"/>
    <property type="match status" value="2"/>
</dbReference>
<dbReference type="GO" id="GO:0008237">
    <property type="term" value="F:metallopeptidase activity"/>
    <property type="evidence" value="ECO:0007669"/>
    <property type="project" value="UniProtKB-KW"/>
</dbReference>
<evidence type="ECO:0000259" key="11">
    <source>
        <dbReference type="Pfam" id="PF16187"/>
    </source>
</evidence>
<dbReference type="Pfam" id="PF16187">
    <property type="entry name" value="Peptidase_M16_M"/>
    <property type="match status" value="1"/>
</dbReference>
<keyword evidence="13" id="KW-1185">Reference proteome</keyword>
<feature type="region of interest" description="Disordered" evidence="8">
    <location>
        <begin position="43"/>
        <end position="82"/>
    </location>
</feature>
<dbReference type="InterPro" id="IPR050626">
    <property type="entry name" value="Peptidase_M16"/>
</dbReference>
<dbReference type="EMBL" id="JABFTP020000021">
    <property type="protein sequence ID" value="KAL3267873.1"/>
    <property type="molecule type" value="Genomic_DNA"/>
</dbReference>
<dbReference type="AlphaFoldDB" id="A0ABD2MN72"/>
<feature type="domain" description="Peptidase M16 N-terminal" evidence="9">
    <location>
        <begin position="87"/>
        <end position="218"/>
    </location>
</feature>
<name>A0ABD2MN72_9CUCU</name>
<organism evidence="12 13">
    <name type="scientific">Cryptolaemus montrouzieri</name>
    <dbReference type="NCBI Taxonomy" id="559131"/>
    <lineage>
        <taxon>Eukaryota</taxon>
        <taxon>Metazoa</taxon>
        <taxon>Ecdysozoa</taxon>
        <taxon>Arthropoda</taxon>
        <taxon>Hexapoda</taxon>
        <taxon>Insecta</taxon>
        <taxon>Pterygota</taxon>
        <taxon>Neoptera</taxon>
        <taxon>Endopterygota</taxon>
        <taxon>Coleoptera</taxon>
        <taxon>Polyphaga</taxon>
        <taxon>Cucujiformia</taxon>
        <taxon>Coccinelloidea</taxon>
        <taxon>Coccinellidae</taxon>
        <taxon>Scymninae</taxon>
        <taxon>Scymnini</taxon>
        <taxon>Cryptolaemus</taxon>
    </lineage>
</organism>
<keyword evidence="4" id="KW-0378">Hydrolase</keyword>
<dbReference type="Pfam" id="PF00675">
    <property type="entry name" value="Peptidase_M16"/>
    <property type="match status" value="1"/>
</dbReference>
<dbReference type="SUPFAM" id="SSF63411">
    <property type="entry name" value="LuxS/MPP-like metallohydrolase"/>
    <property type="match status" value="2"/>
</dbReference>
<comment type="caution">
    <text evidence="12">The sequence shown here is derived from an EMBL/GenBank/DDBJ whole genome shotgun (WGS) entry which is preliminary data.</text>
</comment>
<evidence type="ECO:0000256" key="8">
    <source>
        <dbReference type="SAM" id="MobiDB-lite"/>
    </source>
</evidence>
<keyword evidence="2" id="KW-0645">Protease</keyword>
<dbReference type="InterPro" id="IPR007863">
    <property type="entry name" value="Peptidase_M16_C"/>
</dbReference>
<feature type="domain" description="Peptidase M16 C-terminal" evidence="10">
    <location>
        <begin position="244"/>
        <end position="428"/>
    </location>
</feature>
<evidence type="ECO:0000256" key="1">
    <source>
        <dbReference type="ARBA" id="ARBA00007261"/>
    </source>
</evidence>
<evidence type="ECO:0000313" key="13">
    <source>
        <dbReference type="Proteomes" id="UP001516400"/>
    </source>
</evidence>
<dbReference type="InterPro" id="IPR001431">
    <property type="entry name" value="Pept_M16_Zn_BS"/>
</dbReference>
<dbReference type="GO" id="GO:0046872">
    <property type="term" value="F:metal ion binding"/>
    <property type="evidence" value="ECO:0007669"/>
    <property type="project" value="UniProtKB-KW"/>
</dbReference>
<dbReference type="PANTHER" id="PTHR43690">
    <property type="entry name" value="NARDILYSIN"/>
    <property type="match status" value="1"/>
</dbReference>
<sequence length="485" mass="55102">MRNTFEVLASPVKSPNDKKEYKVIKLQNGLVACLIADTAPVKCDDFSGSEDESGSDNEESKLKVESEVDFAKNKNEADDAPMKKVSDVEQKMAAAALCVNVGSLSDPKDIPGLAHFLEHMVFMGSEKYPGENDFNSFIKKRGGSDNASTDYETTVFYFDCLKKHLFKALDRFAQFFIAPLMRESSMTREREAVESEFQIILPNDSYREAQLLCSLAKPDSPVNSFLWGNLITLRDNVTDEKLHADLHDFRKRHYSAHRMTVAIQAQLPMEKLQGFVLDCFSGISNNNQPPDDFKKYENSVFDTPQFSKLYYIKPQLDVCQLYLTWYLPSLLKKYKTKAFSYVAWLIGDEGKGSLLSHLKKKLWALALSAGNSRTGMEHNSIYHQFSVKLVLTPDGLAHIVDVITAVFSYINLLKTVGPQERIFKELQNIEDVSFKFAAEPEPVDYVEGIAQAMHFYPPEDYIIGSKLYFEYNPEVITSFHIHNQK</sequence>
<evidence type="ECO:0000256" key="6">
    <source>
        <dbReference type="ARBA" id="ARBA00023049"/>
    </source>
</evidence>
<feature type="domain" description="Peptidase M16 middle/third" evidence="11">
    <location>
        <begin position="434"/>
        <end position="478"/>
    </location>
</feature>
<evidence type="ECO:0008006" key="14">
    <source>
        <dbReference type="Google" id="ProtNLM"/>
    </source>
</evidence>
<evidence type="ECO:0000256" key="4">
    <source>
        <dbReference type="ARBA" id="ARBA00022801"/>
    </source>
</evidence>
<dbReference type="GO" id="GO:0006508">
    <property type="term" value="P:proteolysis"/>
    <property type="evidence" value="ECO:0007669"/>
    <property type="project" value="UniProtKB-KW"/>
</dbReference>
<reference evidence="12 13" key="1">
    <citation type="journal article" date="2021" name="BMC Biol.">
        <title>Horizontally acquired antibacterial genes associated with adaptive radiation of ladybird beetles.</title>
        <authorList>
            <person name="Li H.S."/>
            <person name="Tang X.F."/>
            <person name="Huang Y.H."/>
            <person name="Xu Z.Y."/>
            <person name="Chen M.L."/>
            <person name="Du X.Y."/>
            <person name="Qiu B.Y."/>
            <person name="Chen P.T."/>
            <person name="Zhang W."/>
            <person name="Slipinski A."/>
            <person name="Escalona H.E."/>
            <person name="Waterhouse R.M."/>
            <person name="Zwick A."/>
            <person name="Pang H."/>
        </authorList>
    </citation>
    <scope>NUCLEOTIDE SEQUENCE [LARGE SCALE GENOMIC DNA]</scope>
    <source>
        <strain evidence="12">SYSU2018</strain>
    </source>
</reference>